<organism evidence="2 3">
    <name type="scientific">Tetraparma gracilis</name>
    <dbReference type="NCBI Taxonomy" id="2962635"/>
    <lineage>
        <taxon>Eukaryota</taxon>
        <taxon>Sar</taxon>
        <taxon>Stramenopiles</taxon>
        <taxon>Ochrophyta</taxon>
        <taxon>Bolidophyceae</taxon>
        <taxon>Parmales</taxon>
        <taxon>Triparmaceae</taxon>
        <taxon>Tetraparma</taxon>
    </lineage>
</organism>
<name>A0ABQ6M6J6_9STRA</name>
<evidence type="ECO:0000256" key="1">
    <source>
        <dbReference type="SAM" id="MobiDB-lite"/>
    </source>
</evidence>
<dbReference type="InterPro" id="IPR027267">
    <property type="entry name" value="AH/BAR_dom_sf"/>
</dbReference>
<keyword evidence="3" id="KW-1185">Reference proteome</keyword>
<dbReference type="InterPro" id="IPR011993">
    <property type="entry name" value="PH-like_dom_sf"/>
</dbReference>
<proteinExistence type="predicted"/>
<dbReference type="Proteomes" id="UP001165060">
    <property type="component" value="Unassembled WGS sequence"/>
</dbReference>
<evidence type="ECO:0008006" key="4">
    <source>
        <dbReference type="Google" id="ProtNLM"/>
    </source>
</evidence>
<reference evidence="2 3" key="1">
    <citation type="journal article" date="2023" name="Commun. Biol.">
        <title>Genome analysis of Parmales, the sister group of diatoms, reveals the evolutionary specialization of diatoms from phago-mixotrophs to photoautotrophs.</title>
        <authorList>
            <person name="Ban H."/>
            <person name="Sato S."/>
            <person name="Yoshikawa S."/>
            <person name="Yamada K."/>
            <person name="Nakamura Y."/>
            <person name="Ichinomiya M."/>
            <person name="Sato N."/>
            <person name="Blanc-Mathieu R."/>
            <person name="Endo H."/>
            <person name="Kuwata A."/>
            <person name="Ogata H."/>
        </authorList>
    </citation>
    <scope>NUCLEOTIDE SEQUENCE [LARGE SCALE GENOMIC DNA]</scope>
</reference>
<comment type="caution">
    <text evidence="2">The sequence shown here is derived from an EMBL/GenBank/DDBJ whole genome shotgun (WGS) entry which is preliminary data.</text>
</comment>
<sequence length="659" mass="71945">MWSSKKQPQSKHATNPGSAQHQEPTLDLLLSHHNSQNQLLHALVSASREYTASLQHAAEKEERLLRCLSNLYDAGITNDLTLAGVDPSTLHDTQKRHPRSLDLTKKLTPTSGGAGSDAGNAADFNSNLLEGWANGVTSSLVQYMRGSELMGAHVARFEASRLKYDHYVSKLSSIGKKAAMEDDGMEAKSLADRMARNMEKLRRATAAFDSEKKKLTGMLQASTSSKGIAGRLDPIADRMVQFLGLSAGCRFSVLANHNRSFGRTTGALGGHESEPDSSSDTDSDTGDEAFADDGNDWELDGSPVAEEEEGSPRNFLRVYKPRYKSITRLMPREKPKHKEGWLSVRQEKKLMSSRNWCVLRGDVLSLYMNETEPLQGMEPLKTIKVKNASEWEQKAPHGIIVEDEYTETKEGHLRIFIKTDEESELWLKSFLRASCWDDGRSRMNILNTLKSIKKLHGGGRGAAEGGGSTRALHKRSSAPHMATNSTVQARPARTKTLGETPPSAAPGDTSIKRRPSANPFSSPPPAPPQSRQFAGGGLNPFGEDDDDTSDDEPPSNPSLNPFRSSFESSASPPQRASAASMSSASADTNQLVDDFINLSENGIVTFDKLCGWEEIKLAVDAGDITVTDISLLWAEVGAGKGLDQERFIDLVNKIEKLLA</sequence>
<dbReference type="Gene3D" id="2.30.29.30">
    <property type="entry name" value="Pleckstrin-homology domain (PH domain)/Phosphotyrosine-binding domain (PTB)"/>
    <property type="match status" value="1"/>
</dbReference>
<feature type="compositionally biased region" description="Basic and acidic residues" evidence="1">
    <location>
        <begin position="92"/>
        <end position="105"/>
    </location>
</feature>
<feature type="region of interest" description="Disordered" evidence="1">
    <location>
        <begin position="88"/>
        <end position="119"/>
    </location>
</feature>
<gene>
    <name evidence="2" type="ORF">TeGR_g4071</name>
</gene>
<dbReference type="EMBL" id="BRYB01002494">
    <property type="protein sequence ID" value="GMI20525.1"/>
    <property type="molecule type" value="Genomic_DNA"/>
</dbReference>
<feature type="region of interest" description="Disordered" evidence="1">
    <location>
        <begin position="1"/>
        <end position="22"/>
    </location>
</feature>
<protein>
    <recommendedName>
        <fullName evidence="4">PH domain-containing protein</fullName>
    </recommendedName>
</protein>
<evidence type="ECO:0000313" key="3">
    <source>
        <dbReference type="Proteomes" id="UP001165060"/>
    </source>
</evidence>
<accession>A0ABQ6M6J6</accession>
<feature type="compositionally biased region" description="Acidic residues" evidence="1">
    <location>
        <begin position="542"/>
        <end position="553"/>
    </location>
</feature>
<feature type="region of interest" description="Disordered" evidence="1">
    <location>
        <begin position="456"/>
        <end position="582"/>
    </location>
</feature>
<feature type="region of interest" description="Disordered" evidence="1">
    <location>
        <begin position="265"/>
        <end position="313"/>
    </location>
</feature>
<evidence type="ECO:0000313" key="2">
    <source>
        <dbReference type="EMBL" id="GMI20525.1"/>
    </source>
</evidence>
<feature type="compositionally biased region" description="Acidic residues" evidence="1">
    <location>
        <begin position="275"/>
        <end position="309"/>
    </location>
</feature>
<dbReference type="SUPFAM" id="SSF50729">
    <property type="entry name" value="PH domain-like"/>
    <property type="match status" value="1"/>
</dbReference>
<dbReference type="Gene3D" id="1.20.1270.60">
    <property type="entry name" value="Arfaptin homology (AH) domain/BAR domain"/>
    <property type="match status" value="1"/>
</dbReference>
<feature type="compositionally biased region" description="Gly residues" evidence="1">
    <location>
        <begin position="458"/>
        <end position="468"/>
    </location>
</feature>
<feature type="compositionally biased region" description="Low complexity" evidence="1">
    <location>
        <begin position="568"/>
        <end position="582"/>
    </location>
</feature>